<dbReference type="AlphaFoldDB" id="A0A6G7EVM3"/>
<dbReference type="Proteomes" id="UP000501122">
    <property type="component" value="Chromosome"/>
</dbReference>
<reference evidence="1" key="1">
    <citation type="journal article" date="2020" name="Antimicrob. Agents Chemother.">
        <title>The novel macrolide resistance genes mef(D), msr(F) and msr(H) are present on resistance islands in Macrococcus canis, Macrococcus caseolyticus and Staphylococcus aureus.</title>
        <authorList>
            <person name="Schwendener S."/>
            <person name="Dona V."/>
            <person name="Perreten V."/>
        </authorList>
    </citation>
    <scope>NUCLEOTIDE SEQUENCE</scope>
    <source>
        <strain evidence="1">Epi0076A</strain>
    </source>
</reference>
<protein>
    <submittedName>
        <fullName evidence="1">Uncharacterized protein</fullName>
    </submittedName>
</protein>
<dbReference type="RefSeq" id="WP_164953092.1">
    <property type="nucleotide sequence ID" value="NZ_CP046363.1"/>
</dbReference>
<organism evidence="1 2">
    <name type="scientific">Macrococcoides canis</name>
    <dbReference type="NCBI Taxonomy" id="1855823"/>
    <lineage>
        <taxon>Bacteria</taxon>
        <taxon>Bacillati</taxon>
        <taxon>Bacillota</taxon>
        <taxon>Bacilli</taxon>
        <taxon>Bacillales</taxon>
        <taxon>Staphylococcaceae</taxon>
        <taxon>Macrococcoides</taxon>
    </lineage>
</organism>
<sequence length="152" mass="18396">MRNMDDNKLDKILENQYRIEKRLERIESMLNTIVENEHDDLLDNIFDFDILVKDLEKDLKRLKKHFNLKKLDEYVTTRNMRALKQFYELYYPISVTLEIIYELAEEDEPAKLGLDKYIEIDKKADEIANQLSQDEEFLKMMKQLEGEKLLFL</sequence>
<name>A0A6G7EVM3_9STAP</name>
<accession>A0A6G7EVM3</accession>
<proteinExistence type="predicted"/>
<dbReference type="EMBL" id="CP047363">
    <property type="protein sequence ID" value="QIH77613.1"/>
    <property type="molecule type" value="Genomic_DNA"/>
</dbReference>
<gene>
    <name evidence="1" type="ORF">GTN30_02945</name>
</gene>
<evidence type="ECO:0000313" key="1">
    <source>
        <dbReference type="EMBL" id="QIH77613.1"/>
    </source>
</evidence>
<evidence type="ECO:0000313" key="2">
    <source>
        <dbReference type="Proteomes" id="UP000501122"/>
    </source>
</evidence>